<reference evidence="1 2" key="5">
    <citation type="journal article" date="1997" name="Virology">
        <title>Analysis of 74 kb of DNA located at the right end of the 330-kb chlorella virus PBCV-1 genome.</title>
        <authorList>
            <person name="Li Y."/>
            <person name="Lu Z."/>
            <person name="Sun L."/>
            <person name="Ropp S."/>
            <person name="Kutish G.F."/>
            <person name="Rock D.L."/>
            <person name="Van Etten J.L."/>
        </authorList>
    </citation>
    <scope>NUCLEOTIDE SEQUENCE [LARGE SCALE GENOMIC DNA]</scope>
</reference>
<evidence type="ECO:0000313" key="1">
    <source>
        <dbReference type="EMBL" id="AEI70032.1"/>
    </source>
</evidence>
<reference evidence="1 2" key="6">
    <citation type="journal article" date="1999" name="Virology">
        <title>Chlorella virus PBCV-1 encodes a functional homospermidine synthase.</title>
        <authorList>
            <person name="Kaiser A."/>
            <person name="Vollmert M."/>
            <person name="Tholl D."/>
            <person name="Graves M.V."/>
            <person name="Gurnon J.R."/>
            <person name="Xing W."/>
            <person name="Lisec A.D."/>
            <person name="Nickerson K.W."/>
            <person name="Van Etten J.L."/>
        </authorList>
    </citation>
    <scope>NUCLEOTIDE SEQUENCE [LARGE SCALE GENOMIC DNA]</scope>
</reference>
<dbReference type="GeneID" id="10971185"/>
<reference evidence="1 2" key="2">
    <citation type="journal article" date="1995" name="Virology">
        <title>Analysis of 43 kb of the Chlorella virus PBCV-1 330-kb genome: map positions 45 to 88.</title>
        <authorList>
            <person name="Li Y."/>
            <person name="Lu Z."/>
            <person name="Burbank D.E."/>
            <person name="Kutish G.F."/>
            <person name="Rock D.L."/>
            <person name="Van Etten J.L."/>
        </authorList>
    </citation>
    <scope>NUCLEOTIDE SEQUENCE [LARGE SCALE GENOMIC DNA]</scope>
</reference>
<dbReference type="EMBL" id="JF411744">
    <property type="protein sequence ID" value="AEI70032.1"/>
    <property type="molecule type" value="Genomic_DNA"/>
</dbReference>
<dbReference type="Proteomes" id="UP000000862">
    <property type="component" value="Segment"/>
</dbReference>
<proteinExistence type="predicted"/>
<accession>F8TTX1</accession>
<dbReference type="RefSeq" id="YP_004678887.1">
    <property type="nucleotide sequence ID" value="NC_000852.5"/>
</dbReference>
<reference evidence="1 2" key="7">
    <citation type="journal article" date="2000" name="Virology">
        <title>Characterization of a beta-1,3-glucanase encoded by chlorella virus PBCV-1.</title>
        <authorList>
            <person name="Sun L."/>
            <person name="Gurnon J.R."/>
            <person name="Adams B.J."/>
            <person name="Graves M.V."/>
            <person name="Van Etten J.L."/>
        </authorList>
    </citation>
    <scope>NUCLEOTIDE SEQUENCE [LARGE SCALE GENOMIC DNA]</scope>
</reference>
<organism evidence="1 2">
    <name type="scientific">Paramecium bursaria Chlorella virus 1</name>
    <name type="common">PBCV-1</name>
    <dbReference type="NCBI Taxonomy" id="10506"/>
    <lineage>
        <taxon>Viruses</taxon>
        <taxon>Varidnaviria</taxon>
        <taxon>Bamfordvirae</taxon>
        <taxon>Nucleocytoviricota</taxon>
        <taxon>Megaviricetes</taxon>
        <taxon>Algavirales</taxon>
        <taxon>Phycodnaviridae</taxon>
        <taxon>Chlorovirus</taxon>
        <taxon>Chlorovirus vanettense</taxon>
    </lineage>
</organism>
<name>F8TTX1_PBCV1</name>
<organismHost>
    <name type="scientific">Chlorella</name>
    <dbReference type="NCBI Taxonomy" id="3071"/>
</organismHost>
<evidence type="ECO:0000313" key="2">
    <source>
        <dbReference type="Proteomes" id="UP000000862"/>
    </source>
</evidence>
<gene>
    <name evidence="1" type="primary">a078cL</name>
</gene>
<reference evidence="1 2" key="3">
    <citation type="journal article" date="1996" name="Virology">
        <title>Analysis of 94 kb of the chlorella virus PBCV-1 330-kb genome: map positions 88 to 182.</title>
        <authorList>
            <person name="Lu Z."/>
            <person name="Li Y."/>
            <person name="Que Q."/>
            <person name="Kutish G.F."/>
            <person name="Rock D.L."/>
            <person name="Van Etten J.L."/>
        </authorList>
    </citation>
    <scope>NUCLEOTIDE SEQUENCE [LARGE SCALE GENOMIC DNA]</scope>
</reference>
<reference evidence="1 2" key="4">
    <citation type="journal article" date="1996" name="Virology">
        <title>Analysis of 76 kb of the chlorella virus PBCV-1 330-kb genome: map positions 182 to 258.</title>
        <authorList>
            <person name="Kutish G.F."/>
            <person name="Li Y."/>
            <person name="Lu Z."/>
            <person name="Furuta M."/>
            <person name="Rock D.L."/>
            <person name="Van Etten J.L."/>
        </authorList>
    </citation>
    <scope>NUCLEOTIDE SEQUENCE [LARGE SCALE GENOMIC DNA]</scope>
</reference>
<keyword evidence="2" id="KW-1185">Reference proteome</keyword>
<reference evidence="1 2" key="1">
    <citation type="journal article" date="1995" name="Virology">
        <title>Analysis of 45 kb of DNA located at the left end of the chlorella virus PBCV-1 genome.</title>
        <authorList>
            <person name="Lu Z."/>
            <person name="Li Y."/>
            <person name="Zhang Y."/>
            <person name="Kutish G.F."/>
            <person name="Rock D.L."/>
            <person name="Van Etten J.L."/>
        </authorList>
    </citation>
    <scope>NUCLEOTIDE SEQUENCE [LARGE SCALE GENOMIC DNA]</scope>
</reference>
<protein>
    <submittedName>
        <fullName evidence="1">Uncharacterized protein</fullName>
    </submittedName>
</protein>
<reference evidence="1 2" key="8">
    <citation type="journal article" date="2010" name="J. Virol.">
        <title>Microarray analysis of Paramecium bursaria chlorella virus 1 transcription.</title>
        <authorList>
            <person name="Yanai-Balser G.M."/>
            <person name="Duncan G.A."/>
            <person name="Eudy J.D."/>
            <person name="Wang D."/>
            <person name="Li X."/>
            <person name="Agarkova I.V."/>
            <person name="Dunigan D.D."/>
            <person name="Van Etten J.L."/>
        </authorList>
    </citation>
    <scope>NUCLEOTIDE SEQUENCE [LARGE SCALE GENOMIC DNA]</scope>
</reference>
<sequence>MATFCFLMFVSVASIYSFIPTTTTMKFNLKRFHIYRMMYMETLS</sequence>
<dbReference type="KEGG" id="vg:10971185"/>